<proteinExistence type="predicted"/>
<keyword evidence="2" id="KW-1185">Reference proteome</keyword>
<reference evidence="1" key="1">
    <citation type="submission" date="2023-07" db="EMBL/GenBank/DDBJ databases">
        <title>Two novel species in the genus Flavivirga.</title>
        <authorList>
            <person name="Kwon K."/>
        </authorList>
    </citation>
    <scope>NUCLEOTIDE SEQUENCE</scope>
    <source>
        <strain evidence="1">KCTC 52353</strain>
    </source>
</reference>
<dbReference type="Proteomes" id="UP001176883">
    <property type="component" value="Unassembled WGS sequence"/>
</dbReference>
<evidence type="ECO:0000313" key="1">
    <source>
        <dbReference type="EMBL" id="MDO5972115.1"/>
    </source>
</evidence>
<accession>A0ABT8WG40</accession>
<comment type="caution">
    <text evidence="1">The sequence shown here is derived from an EMBL/GenBank/DDBJ whole genome shotgun (WGS) entry which is preliminary data.</text>
</comment>
<protein>
    <submittedName>
        <fullName evidence="1">Uncharacterized protein</fullName>
    </submittedName>
</protein>
<gene>
    <name evidence="1" type="ORF">Q4Q35_20135</name>
</gene>
<dbReference type="EMBL" id="JAUOEK010000184">
    <property type="protein sequence ID" value="MDO5972115.1"/>
    <property type="molecule type" value="Genomic_DNA"/>
</dbReference>
<organism evidence="1 2">
    <name type="scientific">Flavivirga aquimarina</name>
    <dbReference type="NCBI Taxonomy" id="2027862"/>
    <lineage>
        <taxon>Bacteria</taxon>
        <taxon>Pseudomonadati</taxon>
        <taxon>Bacteroidota</taxon>
        <taxon>Flavobacteriia</taxon>
        <taxon>Flavobacteriales</taxon>
        <taxon>Flavobacteriaceae</taxon>
        <taxon>Flavivirga</taxon>
    </lineage>
</organism>
<dbReference type="RefSeq" id="WP_303279833.1">
    <property type="nucleotide sequence ID" value="NZ_JAUOEK010000184.1"/>
</dbReference>
<sequence>MPIVKLSSTRFKVNLGFLSIETNWEINEIQKHAAWEMYVELATRTATNKLSKDEGLLRETLTSLHSLFAITRDILKKYGSLIATPENTGDITFGHLAISVLNKVLRPTLAKWHPILLDWEQQKPIKKSSTEHESQWEFNDKLREELNVVRLKLIEYANVLGEVSEVSNLIGKE</sequence>
<evidence type="ECO:0000313" key="2">
    <source>
        <dbReference type="Proteomes" id="UP001176883"/>
    </source>
</evidence>
<name>A0ABT8WG40_9FLAO</name>